<dbReference type="GO" id="GO:0005483">
    <property type="term" value="F:soluble NSF attachment protein activity"/>
    <property type="evidence" value="ECO:0007669"/>
    <property type="project" value="EnsemblFungi"/>
</dbReference>
<dbReference type="STRING" id="1246581.A0A2H9TNX6"/>
<evidence type="ECO:0000256" key="2">
    <source>
        <dbReference type="ARBA" id="ARBA00022448"/>
    </source>
</evidence>
<dbReference type="Gene3D" id="1.25.40.10">
    <property type="entry name" value="Tetratricopeptide repeat domain"/>
    <property type="match status" value="1"/>
</dbReference>
<keyword evidence="4" id="KW-0931">ER-Golgi transport</keyword>
<dbReference type="GO" id="GO:0035494">
    <property type="term" value="P:SNARE complex disassembly"/>
    <property type="evidence" value="ECO:0007669"/>
    <property type="project" value="EnsemblFungi"/>
</dbReference>
<keyword evidence="4" id="KW-0472">Membrane</keyword>
<comment type="subcellular location">
    <subcellularLocation>
        <location evidence="4">Membrane</location>
        <topology evidence="4">Peripheral membrane protein</topology>
    </subcellularLocation>
</comment>
<evidence type="ECO:0008006" key="7">
    <source>
        <dbReference type="Google" id="ProtNLM"/>
    </source>
</evidence>
<dbReference type="GO" id="GO:0019905">
    <property type="term" value="F:syntaxin binding"/>
    <property type="evidence" value="ECO:0007669"/>
    <property type="project" value="TreeGrafter"/>
</dbReference>
<dbReference type="GO" id="GO:0005829">
    <property type="term" value="C:cytosol"/>
    <property type="evidence" value="ECO:0007669"/>
    <property type="project" value="EnsemblFungi"/>
</dbReference>
<evidence type="ECO:0000256" key="1">
    <source>
        <dbReference type="ARBA" id="ARBA00010050"/>
    </source>
</evidence>
<comment type="caution">
    <text evidence="5">The sequence shown here is derived from an EMBL/GenBank/DDBJ whole genome shotgun (WGS) entry which is preliminary data.</text>
</comment>
<reference evidence="5 6" key="1">
    <citation type="submission" date="2016-10" db="EMBL/GenBank/DDBJ databases">
        <title>The genome of Paramicrosporidium saccamoebae is the missing link in understanding Cryptomycota and Microsporidia evolution.</title>
        <authorList>
            <person name="Quandt C.A."/>
            <person name="Beaudet D."/>
            <person name="Corsaro D."/>
            <person name="Michel R."/>
            <person name="Corradi N."/>
            <person name="James T."/>
        </authorList>
    </citation>
    <scope>NUCLEOTIDE SEQUENCE [LARGE SCALE GENOMIC DNA]</scope>
    <source>
        <strain evidence="5 6">KSL3</strain>
    </source>
</reference>
<dbReference type="GO" id="GO:0042144">
    <property type="term" value="P:vacuole fusion, non-autophagic"/>
    <property type="evidence" value="ECO:0007669"/>
    <property type="project" value="EnsemblFungi"/>
</dbReference>
<dbReference type="Proteomes" id="UP000240830">
    <property type="component" value="Unassembled WGS sequence"/>
</dbReference>
<comment type="function">
    <text evidence="4">Required for vesicular transport between the endoplasmic reticulum and the Golgi apparatus.</text>
</comment>
<dbReference type="EMBL" id="MTSL01000065">
    <property type="protein sequence ID" value="PJF19419.1"/>
    <property type="molecule type" value="Genomic_DNA"/>
</dbReference>
<dbReference type="GO" id="GO:0001671">
    <property type="term" value="F:ATPase activator activity"/>
    <property type="evidence" value="ECO:0007669"/>
    <property type="project" value="EnsemblFungi"/>
</dbReference>
<gene>
    <name evidence="5" type="ORF">PSACC_00810</name>
</gene>
<sequence length="291" mass="32483">MADNSVQEAERLLVEAEQCAKPRKILFFSASPDYTEAAERYNRAGNAFKSCKEWRSAGDAFCKAAEMDVAAGEVDESARKLLNAASCYKKCDPAEAVTNIQAALEVLLRSGRFHLAAAHEKEIAEIYETQLDDAKNAMAYYERAAERYAGEDSNSMAQSCRLKAATLAAISGQYERAAMIFEEAASESVNDQLRKYSVRDFLLKGGICRLCSEDRIAGKRCIEGYPMIDASFASSREYKLLNDILEALDNEDVEAFTDIVSTFDRTNALDDWKTKMLLRIKKNFSEEPDLT</sequence>
<dbReference type="GO" id="GO:0006886">
    <property type="term" value="P:intracellular protein transport"/>
    <property type="evidence" value="ECO:0007669"/>
    <property type="project" value="UniProtKB-UniRule"/>
</dbReference>
<name>A0A2H9TNX6_9FUNG</name>
<dbReference type="GO" id="GO:0006914">
    <property type="term" value="P:autophagy"/>
    <property type="evidence" value="ECO:0007669"/>
    <property type="project" value="EnsemblFungi"/>
</dbReference>
<keyword evidence="2 4" id="KW-0813">Transport</keyword>
<evidence type="ECO:0000256" key="3">
    <source>
        <dbReference type="ARBA" id="ARBA00022927"/>
    </source>
</evidence>
<protein>
    <recommendedName>
        <fullName evidence="7">Alpha-soluble NSF attachment protein</fullName>
    </recommendedName>
</protein>
<evidence type="ECO:0000313" key="5">
    <source>
        <dbReference type="EMBL" id="PJF19419.1"/>
    </source>
</evidence>
<dbReference type="PANTHER" id="PTHR13768">
    <property type="entry name" value="SOLUBLE NSF ATTACHMENT PROTEIN SNAP"/>
    <property type="match status" value="1"/>
</dbReference>
<dbReference type="GO" id="GO:0048280">
    <property type="term" value="P:vesicle fusion with Golgi apparatus"/>
    <property type="evidence" value="ECO:0007669"/>
    <property type="project" value="EnsemblFungi"/>
</dbReference>
<evidence type="ECO:0000313" key="6">
    <source>
        <dbReference type="Proteomes" id="UP000240830"/>
    </source>
</evidence>
<dbReference type="SUPFAM" id="SSF48452">
    <property type="entry name" value="TPR-like"/>
    <property type="match status" value="1"/>
</dbReference>
<dbReference type="PANTHER" id="PTHR13768:SF8">
    <property type="entry name" value="ALPHA-SOLUBLE NSF ATTACHMENT PROTEIN"/>
    <property type="match status" value="1"/>
</dbReference>
<keyword evidence="3 4" id="KW-0653">Protein transport</keyword>
<dbReference type="GO" id="GO:0005774">
    <property type="term" value="C:vacuolar membrane"/>
    <property type="evidence" value="ECO:0007669"/>
    <property type="project" value="TreeGrafter"/>
</dbReference>
<dbReference type="Pfam" id="PF14938">
    <property type="entry name" value="SNAP"/>
    <property type="match status" value="1"/>
</dbReference>
<proteinExistence type="inferred from homology"/>
<dbReference type="GO" id="GO:0031201">
    <property type="term" value="C:SNARE complex"/>
    <property type="evidence" value="ECO:0007669"/>
    <property type="project" value="EnsemblFungi"/>
</dbReference>
<evidence type="ECO:0000256" key="4">
    <source>
        <dbReference type="RuleBase" id="RU367013"/>
    </source>
</evidence>
<dbReference type="AlphaFoldDB" id="A0A2H9TNX6"/>
<dbReference type="InterPro" id="IPR011990">
    <property type="entry name" value="TPR-like_helical_dom_sf"/>
</dbReference>
<comment type="similarity">
    <text evidence="1 4">Belongs to the SNAP family.</text>
</comment>
<dbReference type="OrthoDB" id="9984275at2759"/>
<accession>A0A2H9TNX6</accession>
<organism evidence="5 6">
    <name type="scientific">Paramicrosporidium saccamoebae</name>
    <dbReference type="NCBI Taxonomy" id="1246581"/>
    <lineage>
        <taxon>Eukaryota</taxon>
        <taxon>Fungi</taxon>
        <taxon>Fungi incertae sedis</taxon>
        <taxon>Cryptomycota</taxon>
        <taxon>Cryptomycota incertae sedis</taxon>
        <taxon>Paramicrosporidium</taxon>
    </lineage>
</organism>
<keyword evidence="6" id="KW-1185">Reference proteome</keyword>
<dbReference type="InterPro" id="IPR000744">
    <property type="entry name" value="NSF_attach"/>
</dbReference>
<dbReference type="PRINTS" id="PR00448">
    <property type="entry name" value="NSFATTACHMNT"/>
</dbReference>
<dbReference type="CDD" id="cd15832">
    <property type="entry name" value="SNAP"/>
    <property type="match status" value="1"/>
</dbReference>